<evidence type="ECO:0000313" key="2">
    <source>
        <dbReference type="EMBL" id="MCD7129857.1"/>
    </source>
</evidence>
<dbReference type="RefSeq" id="WP_182578150.1">
    <property type="nucleotide sequence ID" value="NZ_JACIVE010000032.1"/>
</dbReference>
<reference evidence="1 3" key="1">
    <citation type="submission" date="2020-07" db="EMBL/GenBank/DDBJ databases">
        <title>Description of Limosilactobacillus balticus sp. nov., Limosilactobacillus agrestis sp. nov., Limosilactobacillus albertensis sp. nov., Limosilactobacillus rudii sp. nov., Limosilactobacillus fastidiosus sp. nov., five novel Limosilactobacillus species isolated from the vertebrate gastrointestinal tract, and proposal of 6 subspecies of Limosilactobacillus reuteri adapted to the gastrointestinal tract of specific vertebrate hosts.</title>
        <authorList>
            <person name="Li F."/>
            <person name="Cheng C."/>
            <person name="Zheng J."/>
            <person name="Quevedo R.M."/>
            <person name="Li J."/>
            <person name="Roos S."/>
            <person name="Gaenzle M.G."/>
            <person name="Walter J."/>
        </authorList>
    </citation>
    <scope>NUCLEOTIDE SEQUENCE [LARGE SCALE GENOMIC DNA]</scope>
    <source>
        <strain evidence="1 3">BG-MG3-A</strain>
    </source>
</reference>
<gene>
    <name evidence="1" type="ORF">H5R92_03160</name>
    <name evidence="2" type="ORF">LTY36_01290</name>
</gene>
<reference evidence="2 4" key="2">
    <citation type="submission" date="2021-12" db="EMBL/GenBank/DDBJ databases">
        <title>A phylogenomic analysis of Limosilactobacillus reuteri reveals ancient and stable evolutionary relationships with rodents and birds and zoonotic transmission to humans.</title>
        <authorList>
            <person name="Li F."/>
            <person name="Li X."/>
            <person name="Cheng C."/>
            <person name="Tollenaar S."/>
            <person name="Zhang J.S."/>
            <person name="Simpson D."/>
            <person name="Tasseva G."/>
            <person name="Perez-Munoz M.E."/>
            <person name="Frese S."/>
            <person name="Gaenzle M.G."/>
            <person name="Walter J."/>
            <person name="Zheng J."/>
        </authorList>
    </citation>
    <scope>NUCLEOTIDE SEQUENCE [LARGE SCALE GENOMIC DNA]</scope>
    <source>
        <strain evidence="2 4">BG-MG3-B</strain>
    </source>
</reference>
<proteinExistence type="predicted"/>
<dbReference type="Proteomes" id="UP001199710">
    <property type="component" value="Unassembled WGS sequence"/>
</dbReference>
<dbReference type="EMBL" id="JACIVE010000032">
    <property type="protein sequence ID" value="MBB1095208.1"/>
    <property type="molecule type" value="Genomic_DNA"/>
</dbReference>
<dbReference type="AlphaFoldDB" id="A0A7W3YKN6"/>
<keyword evidence="4" id="KW-1185">Reference proteome</keyword>
<evidence type="ECO:0000313" key="4">
    <source>
        <dbReference type="Proteomes" id="UP001199710"/>
    </source>
</evidence>
<protein>
    <submittedName>
        <fullName evidence="1">Uncharacterized protein</fullName>
    </submittedName>
</protein>
<comment type="caution">
    <text evidence="1">The sequence shown here is derived from an EMBL/GenBank/DDBJ whole genome shotgun (WGS) entry which is preliminary data.</text>
</comment>
<evidence type="ECO:0000313" key="1">
    <source>
        <dbReference type="EMBL" id="MBB1095208.1"/>
    </source>
</evidence>
<sequence>MKTTKLIITLGGLALAGAIAYKASKRRCLTSIKYYSTKNSSDTSKSEINSKEYVGRHWVEDNQIVDGL</sequence>
<accession>A0A7W3YKN6</accession>
<evidence type="ECO:0000313" key="3">
    <source>
        <dbReference type="Proteomes" id="UP000534578"/>
    </source>
</evidence>
<name>A0A7W3YKN6_9LACO</name>
<dbReference type="EMBL" id="JAJPDE010000024">
    <property type="protein sequence ID" value="MCD7129857.1"/>
    <property type="molecule type" value="Genomic_DNA"/>
</dbReference>
<organism evidence="1 3">
    <name type="scientific">Limosilactobacillus agrestis</name>
    <dbReference type="NCBI Taxonomy" id="2759748"/>
    <lineage>
        <taxon>Bacteria</taxon>
        <taxon>Bacillati</taxon>
        <taxon>Bacillota</taxon>
        <taxon>Bacilli</taxon>
        <taxon>Lactobacillales</taxon>
        <taxon>Lactobacillaceae</taxon>
        <taxon>Limosilactobacillus</taxon>
    </lineage>
</organism>
<dbReference type="Proteomes" id="UP000534578">
    <property type="component" value="Unassembled WGS sequence"/>
</dbReference>